<proteinExistence type="predicted"/>
<accession>A0ABZ1C322</accession>
<dbReference type="EMBL" id="CP139781">
    <property type="protein sequence ID" value="WRQ85881.1"/>
    <property type="molecule type" value="Genomic_DNA"/>
</dbReference>
<protein>
    <submittedName>
        <fullName evidence="2">DUF6807 family protein</fullName>
    </submittedName>
</protein>
<evidence type="ECO:0000256" key="1">
    <source>
        <dbReference type="SAM" id="SignalP"/>
    </source>
</evidence>
<dbReference type="Proteomes" id="UP000738431">
    <property type="component" value="Chromosome"/>
</dbReference>
<organism evidence="2 3">
    <name type="scientific">Actomonas aquatica</name>
    <dbReference type="NCBI Taxonomy" id="2866162"/>
    <lineage>
        <taxon>Bacteria</taxon>
        <taxon>Pseudomonadati</taxon>
        <taxon>Verrucomicrobiota</taxon>
        <taxon>Opitutia</taxon>
        <taxon>Opitutales</taxon>
        <taxon>Opitutaceae</taxon>
        <taxon>Actomonas</taxon>
    </lineage>
</organism>
<gene>
    <name evidence="2" type="ORF">K1X11_013795</name>
</gene>
<feature type="chain" id="PRO_5045663294" evidence="1">
    <location>
        <begin position="25"/>
        <end position="315"/>
    </location>
</feature>
<sequence>MKRPLPLVAVLALLTCLTSVTARADFVRTDHSIGWEQDGDLLWQFSFSPDDGKPYFHPLRVPGGPSLTKLKPEDHVWHYGLWFSWKYINHANYWEQSRETGRSEGKTTWGTPHIRTFPDGGAEITLQLDYAHPTGRVDLSETRLLVVSPVAADGSYTIDWNSTFTAGRAGAYLDRTPLPHEPDGVVWGGYAGLSMRLGHGPDPVAMVNTHGPMTDWVDNRMRPRTGALGVTVYPQKPDSGSLAVLTATDNMPGDGDDPWYCINSQPSRFWCSAVLVPKPLQLEPGQVWPLRYRLQLRKHPWTAADLSTALESWQE</sequence>
<dbReference type="RefSeq" id="WP_221032699.1">
    <property type="nucleotide sequence ID" value="NZ_CP139781.1"/>
</dbReference>
<reference evidence="2 3" key="1">
    <citation type="submission" date="2023-12" db="EMBL/GenBank/DDBJ databases">
        <title>Description of an unclassified Opitutus bacterium of Verrucomicrobiota.</title>
        <authorList>
            <person name="Zhang D.-F."/>
        </authorList>
    </citation>
    <scope>NUCLEOTIDE SEQUENCE [LARGE SCALE GENOMIC DNA]</scope>
    <source>
        <strain evidence="2 3">WL0086</strain>
    </source>
</reference>
<keyword evidence="1" id="KW-0732">Signal</keyword>
<evidence type="ECO:0000313" key="3">
    <source>
        <dbReference type="Proteomes" id="UP000738431"/>
    </source>
</evidence>
<dbReference type="InterPro" id="IPR029475">
    <property type="entry name" value="DUF6807"/>
</dbReference>
<dbReference type="Pfam" id="PF14100">
    <property type="entry name" value="DUF6807"/>
    <property type="match status" value="1"/>
</dbReference>
<keyword evidence="3" id="KW-1185">Reference proteome</keyword>
<name>A0ABZ1C322_9BACT</name>
<feature type="signal peptide" evidence="1">
    <location>
        <begin position="1"/>
        <end position="24"/>
    </location>
</feature>
<evidence type="ECO:0000313" key="2">
    <source>
        <dbReference type="EMBL" id="WRQ85881.1"/>
    </source>
</evidence>